<feature type="compositionally biased region" description="Polar residues" evidence="1">
    <location>
        <begin position="21"/>
        <end position="32"/>
    </location>
</feature>
<dbReference type="Proteomes" id="UP000054097">
    <property type="component" value="Unassembled WGS sequence"/>
</dbReference>
<evidence type="ECO:0000313" key="3">
    <source>
        <dbReference type="Proteomes" id="UP000054097"/>
    </source>
</evidence>
<name>A0A0C3B5A5_SERVB</name>
<evidence type="ECO:0000256" key="1">
    <source>
        <dbReference type="SAM" id="MobiDB-lite"/>
    </source>
</evidence>
<proteinExistence type="predicted"/>
<feature type="compositionally biased region" description="Low complexity" evidence="1">
    <location>
        <begin position="214"/>
        <end position="236"/>
    </location>
</feature>
<dbReference type="EMBL" id="KN824305">
    <property type="protein sequence ID" value="KIM26626.1"/>
    <property type="molecule type" value="Genomic_DNA"/>
</dbReference>
<dbReference type="HOGENOM" id="CLU_053871_0_0_1"/>
<keyword evidence="3" id="KW-1185">Reference proteome</keyword>
<evidence type="ECO:0000313" key="2">
    <source>
        <dbReference type="EMBL" id="KIM26626.1"/>
    </source>
</evidence>
<protein>
    <submittedName>
        <fullName evidence="2">Uncharacterized protein</fullName>
    </submittedName>
</protein>
<feature type="region of interest" description="Disordered" evidence="1">
    <location>
        <begin position="214"/>
        <end position="253"/>
    </location>
</feature>
<dbReference type="OrthoDB" id="2536866at2759"/>
<organism evidence="2 3">
    <name type="scientific">Serendipita vermifera MAFF 305830</name>
    <dbReference type="NCBI Taxonomy" id="933852"/>
    <lineage>
        <taxon>Eukaryota</taxon>
        <taxon>Fungi</taxon>
        <taxon>Dikarya</taxon>
        <taxon>Basidiomycota</taxon>
        <taxon>Agaricomycotina</taxon>
        <taxon>Agaricomycetes</taxon>
        <taxon>Sebacinales</taxon>
        <taxon>Serendipitaceae</taxon>
        <taxon>Serendipita</taxon>
    </lineage>
</organism>
<dbReference type="AlphaFoldDB" id="A0A0C3B5A5"/>
<gene>
    <name evidence="2" type="ORF">M408DRAFT_25327</name>
</gene>
<dbReference type="STRING" id="933852.A0A0C3B5A5"/>
<accession>A0A0C3B5A5</accession>
<feature type="region of interest" description="Disordered" evidence="1">
    <location>
        <begin position="1"/>
        <end position="32"/>
    </location>
</feature>
<reference evidence="2 3" key="1">
    <citation type="submission" date="2014-04" db="EMBL/GenBank/DDBJ databases">
        <authorList>
            <consortium name="DOE Joint Genome Institute"/>
            <person name="Kuo A."/>
            <person name="Zuccaro A."/>
            <person name="Kohler A."/>
            <person name="Nagy L.G."/>
            <person name="Floudas D."/>
            <person name="Copeland A."/>
            <person name="Barry K.W."/>
            <person name="Cichocki N."/>
            <person name="Veneault-Fourrey C."/>
            <person name="LaButti K."/>
            <person name="Lindquist E.A."/>
            <person name="Lipzen A."/>
            <person name="Lundell T."/>
            <person name="Morin E."/>
            <person name="Murat C."/>
            <person name="Sun H."/>
            <person name="Tunlid A."/>
            <person name="Henrissat B."/>
            <person name="Grigoriev I.V."/>
            <person name="Hibbett D.S."/>
            <person name="Martin F."/>
            <person name="Nordberg H.P."/>
            <person name="Cantor M.N."/>
            <person name="Hua S.X."/>
        </authorList>
    </citation>
    <scope>NUCLEOTIDE SEQUENCE [LARGE SCALE GENOMIC DNA]</scope>
    <source>
        <strain evidence="2 3">MAFF 305830</strain>
    </source>
</reference>
<reference evidence="3" key="2">
    <citation type="submission" date="2015-01" db="EMBL/GenBank/DDBJ databases">
        <title>Evolutionary Origins and Diversification of the Mycorrhizal Mutualists.</title>
        <authorList>
            <consortium name="DOE Joint Genome Institute"/>
            <consortium name="Mycorrhizal Genomics Consortium"/>
            <person name="Kohler A."/>
            <person name="Kuo A."/>
            <person name="Nagy L.G."/>
            <person name="Floudas D."/>
            <person name="Copeland A."/>
            <person name="Barry K.W."/>
            <person name="Cichocki N."/>
            <person name="Veneault-Fourrey C."/>
            <person name="LaButti K."/>
            <person name="Lindquist E.A."/>
            <person name="Lipzen A."/>
            <person name="Lundell T."/>
            <person name="Morin E."/>
            <person name="Murat C."/>
            <person name="Riley R."/>
            <person name="Ohm R."/>
            <person name="Sun H."/>
            <person name="Tunlid A."/>
            <person name="Henrissat B."/>
            <person name="Grigoriev I.V."/>
            <person name="Hibbett D.S."/>
            <person name="Martin F."/>
        </authorList>
    </citation>
    <scope>NUCLEOTIDE SEQUENCE [LARGE SCALE GENOMIC DNA]</scope>
    <source>
        <strain evidence="3">MAFF 305830</strain>
    </source>
</reference>
<sequence>MVIIDDKPHNWPAAPPPYMQASGSRAQPKSESYNPYNSINNNLLSPATANSILPGPQRVHFVGENIITSNPDANRSTLSFTSHGNVDDPPPFSRGRRRIATLLDLPQHILLYIVQVSCLPRRSRREYDQYDRFHMNINPDAKGEYRGPTIMGGEGEYSLSEDEWAEHAVGLHHLAMNVRLVSRGLYVACMHVLRSTYLPLYSLNIKYPYTSDPFPSSTSTSTPTYQSTPYTYNPSSPSTPTPSTPSYTPANSSPLLTTHRETAILDRFLLLSLHHAILASESPLHLLGSSPSSAPSGYSSSSAYSDLFSLHQPTARLEDLVLHYGLQNGTITLAPSSSRLVSFDYVSIKLTEGGRRVGLVISDTKGRKRVICEYLREDKSEKLEISAKKLCKELAQVLKWSRRP</sequence>